<comment type="caution">
    <text evidence="2">The sequence shown here is derived from an EMBL/GenBank/DDBJ whole genome shotgun (WGS) entry which is preliminary data.</text>
</comment>
<feature type="compositionally biased region" description="Polar residues" evidence="1">
    <location>
        <begin position="945"/>
        <end position="960"/>
    </location>
</feature>
<feature type="compositionally biased region" description="Polar residues" evidence="1">
    <location>
        <begin position="364"/>
        <end position="380"/>
    </location>
</feature>
<evidence type="ECO:0000313" key="2">
    <source>
        <dbReference type="EMBL" id="KAG8631377.1"/>
    </source>
</evidence>
<protein>
    <submittedName>
        <fullName evidence="2">Uncharacterized protein</fullName>
    </submittedName>
</protein>
<dbReference type="Proteomes" id="UP000809789">
    <property type="component" value="Unassembled WGS sequence"/>
</dbReference>
<sequence length="1263" mass="141510">MPQQAKGDAVASELAAIFTQPPKDGKQTYKILVNKNNPDKINTRRPTNRGRTVAWLVGPKGDKFPIILVDQGKVNFSTYANVEKAMQLILKFANAWPDAPLDQVSFRLMVAEVAVAVMSPTSVRIKAPTWRAWRGWKILIPYFNTETHQIEEYSRTAYAGLSLDVSFPDIPADAELYRFPEKDPHPEVIGKGADGRHLSLLPTDRDVLQDRCFTQSKSTTTTTIDEIRNRERFERFISWKLAGRKGTGKQMQAAIMEYEALYVSAKRFGRKSAAAHRLFRVWYAAEHKLTYIDVRKFLREQLNGVKIPKFSIRSPNFAWIPPILEASRRKWRETHDGAATLLELANLVDISNQELRAGNPPLGQRTSPTSARNAEASSCATRDKDKTPLNVMILKQGLQTSFRKEAASMGRPWKDPQIQQVYDEAYQSLMDQLKDCNPDEWFDSYSSSIRKIPPTFNPFFPSVDAIDRLTCRPAPNGTLQTWTHAAPNVVCVPHAINMAKGNAHVGSLAEIGAHCAASEAATEEEKRQLDEKLMARVAEHRAITLKYGFARKKAAQLEFRSGKYSTGNSVDLDTALKESFRTYSNPIICLLEEEDKERVVTICDEIEGAFGVDIPRSKEDGAPCPFKHEMMPDTWNWTDLHAFVRERHQRMKFTCNKYWETVDSLVGLACEVFYQVYSSAPEFLGLPLSGVIMNPLRISVAHKIHGKQMRTGWPVTPRRLGDRKAEDNNILVETWFSNCLKYDFGEQHYESLRVYIKTLRIPKHIYDRDAEVPTLPAVEFDMSAEDDPDVMLPEAHNMAPDDIESVLAALNQDGEDEDGDSDDDQVQDNITVRTDEEEEQDEVEEVKAKTRRNTQRNTHASKEPKQSDAMDAGLKRLKQRAQAARKLVDIYEYTHHKEVVVLTARILDGFLLESRDQTSMQQLTEEVDTLAKHVKLDETDDMDGMSTTGPAASGRNQQRPSAAGPAATGPRFNHFRRQTQELLTTSQFTTTQPIDLFDDMINSNPNPHGGDFDRSEIAAFLLHMADMGEVKYDPSTEVVGRADDQVWSGWADEPFHGFGDDDPAMLDAADDGEPAIDGKGKGNGTAKTMADRQSSDEPMVDAERAPLDEDGRQGERNVTTESAAEQIAMGQDDDEDEHGGNGEDEDEEYGEDEVGGEGGDEDGEDGDDDARGGDGVGDEEMPDEDSAGHARYLAFRDAARSVLSEHQNEPPMHLRDLVPLVNDNLAAGGIEVSRRETREYLAELADVGECVWDADLELVESTF</sequence>
<feature type="region of interest" description="Disordered" evidence="1">
    <location>
        <begin position="1054"/>
        <end position="1189"/>
    </location>
</feature>
<gene>
    <name evidence="2" type="ORF">KVT40_000517</name>
</gene>
<feature type="compositionally biased region" description="Acidic residues" evidence="1">
    <location>
        <begin position="1131"/>
        <end position="1168"/>
    </location>
</feature>
<keyword evidence="3" id="KW-1185">Reference proteome</keyword>
<reference evidence="2" key="1">
    <citation type="submission" date="2021-07" db="EMBL/GenBank/DDBJ databases">
        <title>Elsinoe batatas strain:CRI-CJ2 Genome sequencing and assembly.</title>
        <authorList>
            <person name="Huang L."/>
        </authorList>
    </citation>
    <scope>NUCLEOTIDE SEQUENCE</scope>
    <source>
        <strain evidence="2">CRI-CJ2</strain>
    </source>
</reference>
<feature type="compositionally biased region" description="Acidic residues" evidence="1">
    <location>
        <begin position="835"/>
        <end position="844"/>
    </location>
</feature>
<evidence type="ECO:0000313" key="3">
    <source>
        <dbReference type="Proteomes" id="UP000809789"/>
    </source>
</evidence>
<feature type="region of interest" description="Disordered" evidence="1">
    <location>
        <begin position="939"/>
        <end position="971"/>
    </location>
</feature>
<feature type="compositionally biased region" description="Basic and acidic residues" evidence="1">
    <location>
        <begin position="1089"/>
        <end position="1115"/>
    </location>
</feature>
<feature type="compositionally biased region" description="Acidic residues" evidence="1">
    <location>
        <begin position="1176"/>
        <end position="1185"/>
    </location>
</feature>
<dbReference type="AlphaFoldDB" id="A0A8K0L9G2"/>
<evidence type="ECO:0000256" key="1">
    <source>
        <dbReference type="SAM" id="MobiDB-lite"/>
    </source>
</evidence>
<proteinExistence type="predicted"/>
<organism evidence="2 3">
    <name type="scientific">Elsinoe batatas</name>
    <dbReference type="NCBI Taxonomy" id="2601811"/>
    <lineage>
        <taxon>Eukaryota</taxon>
        <taxon>Fungi</taxon>
        <taxon>Dikarya</taxon>
        <taxon>Ascomycota</taxon>
        <taxon>Pezizomycotina</taxon>
        <taxon>Dothideomycetes</taxon>
        <taxon>Dothideomycetidae</taxon>
        <taxon>Myriangiales</taxon>
        <taxon>Elsinoaceae</taxon>
        <taxon>Elsinoe</taxon>
    </lineage>
</organism>
<feature type="compositionally biased region" description="Acidic residues" evidence="1">
    <location>
        <begin position="1060"/>
        <end position="1074"/>
    </location>
</feature>
<feature type="region of interest" description="Disordered" evidence="1">
    <location>
        <begin position="831"/>
        <end position="873"/>
    </location>
</feature>
<feature type="region of interest" description="Disordered" evidence="1">
    <location>
        <begin position="356"/>
        <end position="381"/>
    </location>
</feature>
<name>A0A8K0L9G2_9PEZI</name>
<accession>A0A8K0L9G2</accession>
<dbReference type="OrthoDB" id="3943809at2759"/>
<dbReference type="EMBL" id="JAESVG020000001">
    <property type="protein sequence ID" value="KAG8631377.1"/>
    <property type="molecule type" value="Genomic_DNA"/>
</dbReference>